<dbReference type="RefSeq" id="WP_202009855.1">
    <property type="nucleotide sequence ID" value="NZ_JAERRB010000003.1"/>
</dbReference>
<dbReference type="InterPro" id="IPR003718">
    <property type="entry name" value="OsmC/Ohr_fam"/>
</dbReference>
<dbReference type="PANTHER" id="PTHR39624">
    <property type="entry name" value="PROTEIN INVOLVED IN RIMO-MEDIATED BETA-METHYLTHIOLATION OF RIBOSOMAL PROTEIN S12 YCAO"/>
    <property type="match status" value="1"/>
</dbReference>
<dbReference type="SUPFAM" id="SSF82784">
    <property type="entry name" value="OsmC-like"/>
    <property type="match status" value="1"/>
</dbReference>
<gene>
    <name evidence="1" type="ORF">JI741_12650</name>
</gene>
<evidence type="ECO:0000313" key="2">
    <source>
        <dbReference type="Proteomes" id="UP000613030"/>
    </source>
</evidence>
<dbReference type="Proteomes" id="UP000613030">
    <property type="component" value="Unassembled WGS sequence"/>
</dbReference>
<accession>A0ABS1KUS7</accession>
<name>A0ABS1KUS7_9BACT</name>
<keyword evidence="2" id="KW-1185">Reference proteome</keyword>
<reference evidence="1 2" key="1">
    <citation type="submission" date="2021-01" db="EMBL/GenBank/DDBJ databases">
        <title>Chryseolinea sp. Jin1 Genome sequencing and assembly.</title>
        <authorList>
            <person name="Kim I."/>
        </authorList>
    </citation>
    <scope>NUCLEOTIDE SEQUENCE [LARGE SCALE GENOMIC DNA]</scope>
    <source>
        <strain evidence="1 2">Jin1</strain>
    </source>
</reference>
<organism evidence="1 2">
    <name type="scientific">Chryseolinea lacunae</name>
    <dbReference type="NCBI Taxonomy" id="2801331"/>
    <lineage>
        <taxon>Bacteria</taxon>
        <taxon>Pseudomonadati</taxon>
        <taxon>Bacteroidota</taxon>
        <taxon>Cytophagia</taxon>
        <taxon>Cytophagales</taxon>
        <taxon>Fulvivirgaceae</taxon>
        <taxon>Chryseolinea</taxon>
    </lineage>
</organism>
<evidence type="ECO:0000313" key="1">
    <source>
        <dbReference type="EMBL" id="MBL0742071.1"/>
    </source>
</evidence>
<dbReference type="PANTHER" id="PTHR39624:SF2">
    <property type="entry name" value="OSMC-LIKE PROTEIN"/>
    <property type="match status" value="1"/>
</dbReference>
<dbReference type="InterPro" id="IPR015946">
    <property type="entry name" value="KH_dom-like_a/b"/>
</dbReference>
<dbReference type="InterPro" id="IPR036102">
    <property type="entry name" value="OsmC/Ohrsf"/>
</dbReference>
<dbReference type="EMBL" id="JAERRB010000003">
    <property type="protein sequence ID" value="MBL0742071.1"/>
    <property type="molecule type" value="Genomic_DNA"/>
</dbReference>
<dbReference type="Pfam" id="PF02566">
    <property type="entry name" value="OsmC"/>
    <property type="match status" value="1"/>
</dbReference>
<proteinExistence type="predicted"/>
<comment type="caution">
    <text evidence="1">The sequence shown here is derived from an EMBL/GenBank/DDBJ whole genome shotgun (WGS) entry which is preliminary data.</text>
</comment>
<dbReference type="Gene3D" id="3.30.300.20">
    <property type="match status" value="1"/>
</dbReference>
<protein>
    <submittedName>
        <fullName evidence="1">OsmC family protein</fullName>
    </submittedName>
</protein>
<sequence>MSDSRTVVATIGRDKFNTQLSNAVHSLVADEPVDAGGQDAGPTPGDYMRMSLASCTAITLRMYANRKQLDVEKIVVTVTSGQQQYKTVFTCVIAVTGNITEEQRARLEEIAHRCPVHKVLTNPIEIETKLVLA</sequence>